<sequence>MSLLYRASRFAASRQLVARPARTFTSSSVRALKETDRHNPEAAEHNEKHKQDGLQKQKEGKGHWKPELASDSEEAVAADKSGDHGSIEEMQKKTAEHAEKKHK</sequence>
<gene>
    <name evidence="2" type="ORF">LSUE1_G008716</name>
</gene>
<accession>A0A8T9BWD6</accession>
<feature type="compositionally biased region" description="Basic and acidic residues" evidence="1">
    <location>
        <begin position="80"/>
        <end position="103"/>
    </location>
</feature>
<feature type="compositionally biased region" description="Basic and acidic residues" evidence="1">
    <location>
        <begin position="31"/>
        <end position="68"/>
    </location>
</feature>
<dbReference type="Proteomes" id="UP000469558">
    <property type="component" value="Unassembled WGS sequence"/>
</dbReference>
<protein>
    <submittedName>
        <fullName evidence="2">Uncharacterized protein</fullName>
    </submittedName>
</protein>
<organism evidence="2 3">
    <name type="scientific">Lachnellula suecica</name>
    <dbReference type="NCBI Taxonomy" id="602035"/>
    <lineage>
        <taxon>Eukaryota</taxon>
        <taxon>Fungi</taxon>
        <taxon>Dikarya</taxon>
        <taxon>Ascomycota</taxon>
        <taxon>Pezizomycotina</taxon>
        <taxon>Leotiomycetes</taxon>
        <taxon>Helotiales</taxon>
        <taxon>Lachnaceae</taxon>
        <taxon>Lachnellula</taxon>
    </lineage>
</organism>
<dbReference type="EMBL" id="QGMK01002758">
    <property type="protein sequence ID" value="TVY56226.1"/>
    <property type="molecule type" value="Genomic_DNA"/>
</dbReference>
<dbReference type="AlphaFoldDB" id="A0A8T9BWD6"/>
<name>A0A8T9BWD6_9HELO</name>
<proteinExistence type="predicted"/>
<feature type="region of interest" description="Disordered" evidence="1">
    <location>
        <begin position="28"/>
        <end position="103"/>
    </location>
</feature>
<comment type="caution">
    <text evidence="2">The sequence shown here is derived from an EMBL/GenBank/DDBJ whole genome shotgun (WGS) entry which is preliminary data.</text>
</comment>
<reference evidence="2 3" key="1">
    <citation type="submission" date="2018-05" db="EMBL/GenBank/DDBJ databases">
        <title>Genome sequencing and assembly of the regulated plant pathogen Lachnellula willkommii and related sister species for the development of diagnostic species identification markers.</title>
        <authorList>
            <person name="Giroux E."/>
            <person name="Bilodeau G."/>
        </authorList>
    </citation>
    <scope>NUCLEOTIDE SEQUENCE [LARGE SCALE GENOMIC DNA]</scope>
    <source>
        <strain evidence="2 3">CBS 268.59</strain>
    </source>
</reference>
<evidence type="ECO:0000313" key="2">
    <source>
        <dbReference type="EMBL" id="TVY56226.1"/>
    </source>
</evidence>
<keyword evidence="3" id="KW-1185">Reference proteome</keyword>
<evidence type="ECO:0000256" key="1">
    <source>
        <dbReference type="SAM" id="MobiDB-lite"/>
    </source>
</evidence>
<dbReference type="OrthoDB" id="529205at2759"/>
<evidence type="ECO:0000313" key="3">
    <source>
        <dbReference type="Proteomes" id="UP000469558"/>
    </source>
</evidence>